<dbReference type="EMBL" id="AQRA01000001">
    <property type="protein sequence ID" value="EZH75257.1"/>
    <property type="molecule type" value="Genomic_DNA"/>
</dbReference>
<name>A0A023BYU2_9FLAO</name>
<dbReference type="STRING" id="1317122.ATO12_00335"/>
<gene>
    <name evidence="1" type="ORF">ATO12_00335</name>
</gene>
<dbReference type="RefSeq" id="WP_034237581.1">
    <property type="nucleotide sequence ID" value="NZ_AQRA01000001.1"/>
</dbReference>
<evidence type="ECO:0000313" key="1">
    <source>
        <dbReference type="EMBL" id="EZH75257.1"/>
    </source>
</evidence>
<proteinExistence type="predicted"/>
<dbReference type="eggNOG" id="ENOG50300DT">
    <property type="taxonomic scope" value="Bacteria"/>
</dbReference>
<organism evidence="1 2">
    <name type="scientific">Aquimarina atlantica</name>
    <dbReference type="NCBI Taxonomy" id="1317122"/>
    <lineage>
        <taxon>Bacteria</taxon>
        <taxon>Pseudomonadati</taxon>
        <taxon>Bacteroidota</taxon>
        <taxon>Flavobacteriia</taxon>
        <taxon>Flavobacteriales</taxon>
        <taxon>Flavobacteriaceae</taxon>
        <taxon>Aquimarina</taxon>
    </lineage>
</organism>
<accession>A0A023BYU2</accession>
<dbReference type="Proteomes" id="UP000023541">
    <property type="component" value="Unassembled WGS sequence"/>
</dbReference>
<sequence length="130" mass="15211">MKIKISLIFTVLILIFGCKESVSQNATTNERYTITKTKNDGGKFSSLERNELDELLDSFYRETSKNLDIEKKSILLFDVFKNNTNYIWYAADQKTDSFFRFISDLKIEKVNFEEIEKSIIKKELNSLGEK</sequence>
<reference evidence="1 2" key="1">
    <citation type="submission" date="2014-04" db="EMBL/GenBank/DDBJ databases">
        <title>Aquimarina sp. 22II-S11-z7 Genome Sequencing.</title>
        <authorList>
            <person name="Lai Q."/>
        </authorList>
    </citation>
    <scope>NUCLEOTIDE SEQUENCE [LARGE SCALE GENOMIC DNA]</scope>
    <source>
        <strain evidence="1 2">22II-S11-z7</strain>
    </source>
</reference>
<dbReference type="PROSITE" id="PS51257">
    <property type="entry name" value="PROKAR_LIPOPROTEIN"/>
    <property type="match status" value="1"/>
</dbReference>
<evidence type="ECO:0000313" key="2">
    <source>
        <dbReference type="Proteomes" id="UP000023541"/>
    </source>
</evidence>
<dbReference type="AlphaFoldDB" id="A0A023BYU2"/>
<dbReference type="OrthoDB" id="9884342at2"/>
<evidence type="ECO:0008006" key="3">
    <source>
        <dbReference type="Google" id="ProtNLM"/>
    </source>
</evidence>
<comment type="caution">
    <text evidence="1">The sequence shown here is derived from an EMBL/GenBank/DDBJ whole genome shotgun (WGS) entry which is preliminary data.</text>
</comment>
<protein>
    <recommendedName>
        <fullName evidence="3">Lipoprotein</fullName>
    </recommendedName>
</protein>
<keyword evidence="2" id="KW-1185">Reference proteome</keyword>